<dbReference type="AlphaFoldDB" id="A0A0F3GLT3"/>
<proteinExistence type="predicted"/>
<comment type="caution">
    <text evidence="1">The sequence shown here is derived from an EMBL/GenBank/DDBJ whole genome shotgun (WGS) entry which is preliminary data.</text>
</comment>
<organism evidence="1 2">
    <name type="scientific">Candidatus Magnetobacterium bavaricum</name>
    <dbReference type="NCBI Taxonomy" id="29290"/>
    <lineage>
        <taxon>Bacteria</taxon>
        <taxon>Pseudomonadati</taxon>
        <taxon>Nitrospirota</taxon>
        <taxon>Thermodesulfovibrionia</taxon>
        <taxon>Thermodesulfovibrionales</taxon>
        <taxon>Candidatus Magnetobacteriaceae</taxon>
        <taxon>Candidatus Magnetobacterium</taxon>
    </lineage>
</organism>
<feature type="non-terminal residue" evidence="1">
    <location>
        <position position="1"/>
    </location>
</feature>
<evidence type="ECO:0000313" key="1">
    <source>
        <dbReference type="EMBL" id="KJU82875.1"/>
    </source>
</evidence>
<dbReference type="EMBL" id="LACI01002135">
    <property type="protein sequence ID" value="KJU82875.1"/>
    <property type="molecule type" value="Genomic_DNA"/>
</dbReference>
<evidence type="ECO:0000313" key="2">
    <source>
        <dbReference type="Proteomes" id="UP000033423"/>
    </source>
</evidence>
<keyword evidence="2" id="KW-1185">Reference proteome</keyword>
<accession>A0A0F3GLT3</accession>
<gene>
    <name evidence="1" type="ORF">MBAV_004930</name>
</gene>
<sequence>QFHEHLASASLRPVDIDIVNILARDLARARARALALALDLDDIHGNKISDDIASKNYNMALEKIETILSGNHDKFVKKRATLLGDILQIAISNTDKERIIVLRKYASCIFEYIYISLVEIGHYVAQPWWKRVLQIKSRNAYEDDQQAALSLYLWSRLTIVRVEGKLPAWEGIRLVREHVR</sequence>
<name>A0A0F3GLT3_9BACT</name>
<reference evidence="1 2" key="1">
    <citation type="submission" date="2015-02" db="EMBL/GenBank/DDBJ databases">
        <title>Single-cell genomics of uncultivated deep-branching MTB reveals a conserved set of magnetosome genes.</title>
        <authorList>
            <person name="Kolinko S."/>
            <person name="Richter M."/>
            <person name="Glockner F.O."/>
            <person name="Brachmann A."/>
            <person name="Schuler D."/>
        </authorList>
    </citation>
    <scope>NUCLEOTIDE SEQUENCE [LARGE SCALE GENOMIC DNA]</scope>
    <source>
        <strain evidence="1">TM-1</strain>
    </source>
</reference>
<dbReference type="Proteomes" id="UP000033423">
    <property type="component" value="Unassembled WGS sequence"/>
</dbReference>
<protein>
    <submittedName>
        <fullName evidence="1">Uncharacterized protein</fullName>
    </submittedName>
</protein>